<keyword evidence="1" id="KW-0812">Transmembrane</keyword>
<keyword evidence="1" id="KW-0472">Membrane</keyword>
<proteinExistence type="predicted"/>
<dbReference type="GeneID" id="109592312"/>
<protein>
    <submittedName>
        <fullName evidence="2">Uncharacterized protein</fullName>
    </submittedName>
</protein>
<dbReference type="KEGG" id="aqu:109592312"/>
<dbReference type="RefSeq" id="XP_019863351.1">
    <property type="nucleotide sequence ID" value="XM_020007792.1"/>
</dbReference>
<name>A0AAN0K1X8_AMPQE</name>
<dbReference type="AlphaFoldDB" id="A0AAN0K1X8"/>
<keyword evidence="3" id="KW-1185">Reference proteome</keyword>
<dbReference type="EnsemblMetazoa" id="XM_020007792.1">
    <property type="protein sequence ID" value="XP_019863351.1"/>
    <property type="gene ID" value="LOC109592312"/>
</dbReference>
<evidence type="ECO:0000313" key="3">
    <source>
        <dbReference type="Proteomes" id="UP000007879"/>
    </source>
</evidence>
<evidence type="ECO:0000256" key="1">
    <source>
        <dbReference type="SAM" id="Phobius"/>
    </source>
</evidence>
<evidence type="ECO:0000313" key="2">
    <source>
        <dbReference type="EnsemblMetazoa" id="XP_019863351.1"/>
    </source>
</evidence>
<dbReference type="EnsemblMetazoa" id="XM_020007793.1">
    <property type="protein sequence ID" value="XP_019863352.1"/>
    <property type="gene ID" value="LOC109592312"/>
</dbReference>
<dbReference type="RefSeq" id="XP_019863352.1">
    <property type="nucleotide sequence ID" value="XM_020007793.1"/>
</dbReference>
<accession>A0AAN0K1X8</accession>
<sequence>MRVFDSQKNLLSFPQEIKCDDEGLIVANSSGKLEPGNYTVEIAYFNGDGTIDNSSTSYRYFNLSCSTDDILSTTPPPTTTTNIPLTSIVIVCVIAAIVATIVIFVVIIVLIKIKSKKSKYTVSDKGVTYSAKDVTIVIEDSEQQKRYKYIYNNDVLFCVSFLLVKLKGIYQHLTLYL</sequence>
<reference evidence="2" key="2">
    <citation type="submission" date="2024-06" db="UniProtKB">
        <authorList>
            <consortium name="EnsemblMetazoa"/>
        </authorList>
    </citation>
    <scope>IDENTIFICATION</scope>
</reference>
<feature type="transmembrane region" description="Helical" evidence="1">
    <location>
        <begin position="85"/>
        <end position="111"/>
    </location>
</feature>
<keyword evidence="1" id="KW-1133">Transmembrane helix</keyword>
<reference evidence="3" key="1">
    <citation type="journal article" date="2010" name="Nature">
        <title>The Amphimedon queenslandica genome and the evolution of animal complexity.</title>
        <authorList>
            <person name="Srivastava M."/>
            <person name="Simakov O."/>
            <person name="Chapman J."/>
            <person name="Fahey B."/>
            <person name="Gauthier M.E."/>
            <person name="Mitros T."/>
            <person name="Richards G.S."/>
            <person name="Conaco C."/>
            <person name="Dacre M."/>
            <person name="Hellsten U."/>
            <person name="Larroux C."/>
            <person name="Putnam N.H."/>
            <person name="Stanke M."/>
            <person name="Adamska M."/>
            <person name="Darling A."/>
            <person name="Degnan S.M."/>
            <person name="Oakley T.H."/>
            <person name="Plachetzki D.C."/>
            <person name="Zhai Y."/>
            <person name="Adamski M."/>
            <person name="Calcino A."/>
            <person name="Cummins S.F."/>
            <person name="Goodstein D.M."/>
            <person name="Harris C."/>
            <person name="Jackson D.J."/>
            <person name="Leys S.P."/>
            <person name="Shu S."/>
            <person name="Woodcroft B.J."/>
            <person name="Vervoort M."/>
            <person name="Kosik K.S."/>
            <person name="Manning G."/>
            <person name="Degnan B.M."/>
            <person name="Rokhsar D.S."/>
        </authorList>
    </citation>
    <scope>NUCLEOTIDE SEQUENCE [LARGE SCALE GENOMIC DNA]</scope>
</reference>
<dbReference type="Proteomes" id="UP000007879">
    <property type="component" value="Unassembled WGS sequence"/>
</dbReference>
<organism evidence="2 3">
    <name type="scientific">Amphimedon queenslandica</name>
    <name type="common">Sponge</name>
    <dbReference type="NCBI Taxonomy" id="400682"/>
    <lineage>
        <taxon>Eukaryota</taxon>
        <taxon>Metazoa</taxon>
        <taxon>Porifera</taxon>
        <taxon>Demospongiae</taxon>
        <taxon>Heteroscleromorpha</taxon>
        <taxon>Haplosclerida</taxon>
        <taxon>Niphatidae</taxon>
        <taxon>Amphimedon</taxon>
    </lineage>
</organism>